<comment type="caution">
    <text evidence="1">The sequence shown here is derived from an EMBL/GenBank/DDBJ whole genome shotgun (WGS) entry which is preliminary data.</text>
</comment>
<evidence type="ECO:0000313" key="1">
    <source>
        <dbReference type="EMBL" id="KAK4413155.1"/>
    </source>
</evidence>
<name>A0AAE1XJK3_9LAMI</name>
<dbReference type="AlphaFoldDB" id="A0AAE1XJK3"/>
<evidence type="ECO:0000313" key="2">
    <source>
        <dbReference type="Proteomes" id="UP001293254"/>
    </source>
</evidence>
<organism evidence="1 2">
    <name type="scientific">Sesamum alatum</name>
    <dbReference type="NCBI Taxonomy" id="300844"/>
    <lineage>
        <taxon>Eukaryota</taxon>
        <taxon>Viridiplantae</taxon>
        <taxon>Streptophyta</taxon>
        <taxon>Embryophyta</taxon>
        <taxon>Tracheophyta</taxon>
        <taxon>Spermatophyta</taxon>
        <taxon>Magnoliopsida</taxon>
        <taxon>eudicotyledons</taxon>
        <taxon>Gunneridae</taxon>
        <taxon>Pentapetalae</taxon>
        <taxon>asterids</taxon>
        <taxon>lamiids</taxon>
        <taxon>Lamiales</taxon>
        <taxon>Pedaliaceae</taxon>
        <taxon>Sesamum</taxon>
    </lineage>
</organism>
<protein>
    <submittedName>
        <fullName evidence="1">Uncharacterized protein</fullName>
    </submittedName>
</protein>
<gene>
    <name evidence="1" type="ORF">Salat_2728000</name>
</gene>
<reference evidence="1" key="1">
    <citation type="submission" date="2020-06" db="EMBL/GenBank/DDBJ databases">
        <authorList>
            <person name="Li T."/>
            <person name="Hu X."/>
            <person name="Zhang T."/>
            <person name="Song X."/>
            <person name="Zhang H."/>
            <person name="Dai N."/>
            <person name="Sheng W."/>
            <person name="Hou X."/>
            <person name="Wei L."/>
        </authorList>
    </citation>
    <scope>NUCLEOTIDE SEQUENCE</scope>
    <source>
        <strain evidence="1">3651</strain>
        <tissue evidence="1">Leaf</tissue>
    </source>
</reference>
<keyword evidence="2" id="KW-1185">Reference proteome</keyword>
<dbReference type="Proteomes" id="UP001293254">
    <property type="component" value="Unassembled WGS sequence"/>
</dbReference>
<sequence length="115" mass="12091">MRLVLPWAELHLSGANQIWSVEAGKSGNISAHYNVTNSVDMASCPAGYNVDVVNDTLAIIALDNCVPESTLTGNVATSSMTNKLANTSVAENAFNSAIMELVGTILVSLLIRGKL</sequence>
<accession>A0AAE1XJK3</accession>
<proteinExistence type="predicted"/>
<reference evidence="1" key="2">
    <citation type="journal article" date="2024" name="Plant">
        <title>Genomic evolution and insights into agronomic trait innovations of Sesamum species.</title>
        <authorList>
            <person name="Miao H."/>
            <person name="Wang L."/>
            <person name="Qu L."/>
            <person name="Liu H."/>
            <person name="Sun Y."/>
            <person name="Le M."/>
            <person name="Wang Q."/>
            <person name="Wei S."/>
            <person name="Zheng Y."/>
            <person name="Lin W."/>
            <person name="Duan Y."/>
            <person name="Cao H."/>
            <person name="Xiong S."/>
            <person name="Wang X."/>
            <person name="Wei L."/>
            <person name="Li C."/>
            <person name="Ma Q."/>
            <person name="Ju M."/>
            <person name="Zhao R."/>
            <person name="Li G."/>
            <person name="Mu C."/>
            <person name="Tian Q."/>
            <person name="Mei H."/>
            <person name="Zhang T."/>
            <person name="Gao T."/>
            <person name="Zhang H."/>
        </authorList>
    </citation>
    <scope>NUCLEOTIDE SEQUENCE</scope>
    <source>
        <strain evidence="1">3651</strain>
    </source>
</reference>
<dbReference type="EMBL" id="JACGWO010000012">
    <property type="protein sequence ID" value="KAK4413155.1"/>
    <property type="molecule type" value="Genomic_DNA"/>
</dbReference>